<sequence>MAKKGKQPKQRQHPSHKGFWAEHLVTILLASVLFGLHVRTLPAGLGFGDEGEMAAAAATFGLTHPPGFPGYLIPAWLWTKLFFFLEPVKALHLFSAVSASLLMIATTRLFRASAPTTRSATVLAPLAAFATMALPLVRDYAVAAEVYIWQWLWLVLFLEQFVRYRDGQRPDHWRNLWICWAVAVTIHPFSLFFGVIPALHVLLTRPNHILRLVRGMLPAACLSLLYLVPVLAAQRDQAFIWPHGTGLKGWIDYFLAAEYRDRLVEQGDVVTLLQHQIAAVLPEVFGGGPGWLLAAAGVATVVLLVRGVRPKPARGLAITLGVAFISILPLVSHGLANSLDRDSYFFALFLSAAWLIFLGIIQFYKVSRFVEAPWGTVASVALSIAAVLWLHLDQPVTHNRYASFLAESIRGDLPRDTLVLVKDDASFFSLKYEQDALDRRPDLVVLHLDLLHKHLDHYRARHPELDLPEQAPESLGAWPRLLVAAEAGKRTIVWFGDASAVAGIAGTHPIGSVWWLGGPKYRTDSFLDQYLALPERERQAFDSDATARAILARIVRDLALFSLRHGNPELAYAILDQWLELHPTDQQTLALKGLLLIRDKKLEDAERVMAPIREADEPEEAAIHAQAVLLQARGLDQERWNWLHRHLRTVRRSIQLAEDYVAACVALGKFDVALDYLDRHPKAARLIPLRGDVLFHSGEAQAAIELLEGYQRQRPADARVLEKLILFHTLQGNDQQQVKWIQEFGRRFPNHPANRRYDELIMQKALQN</sequence>
<dbReference type="Gene3D" id="1.25.40.10">
    <property type="entry name" value="Tetratricopeptide repeat domain"/>
    <property type="match status" value="1"/>
</dbReference>
<feature type="transmembrane region" description="Helical" evidence="1">
    <location>
        <begin position="176"/>
        <end position="203"/>
    </location>
</feature>
<dbReference type="Proteomes" id="UP000663929">
    <property type="component" value="Chromosome"/>
</dbReference>
<name>A0A8A4TQE0_SULCO</name>
<feature type="transmembrane region" description="Helical" evidence="1">
    <location>
        <begin position="90"/>
        <end position="110"/>
    </location>
</feature>
<dbReference type="KEGG" id="scor:J3U87_02440"/>
<feature type="transmembrane region" description="Helical" evidence="1">
    <location>
        <begin position="373"/>
        <end position="392"/>
    </location>
</feature>
<dbReference type="EMBL" id="CP071793">
    <property type="protein sequence ID" value="QTD51302.1"/>
    <property type="molecule type" value="Genomic_DNA"/>
</dbReference>
<dbReference type="RefSeq" id="WP_237381434.1">
    <property type="nucleotide sequence ID" value="NZ_CP071793.1"/>
</dbReference>
<feature type="transmembrane region" description="Helical" evidence="1">
    <location>
        <begin position="343"/>
        <end position="361"/>
    </location>
</feature>
<keyword evidence="1" id="KW-0812">Transmembrane</keyword>
<keyword evidence="3" id="KW-1185">Reference proteome</keyword>
<dbReference type="InterPro" id="IPR011990">
    <property type="entry name" value="TPR-like_helical_dom_sf"/>
</dbReference>
<evidence type="ECO:0000313" key="3">
    <source>
        <dbReference type="Proteomes" id="UP000663929"/>
    </source>
</evidence>
<reference evidence="2" key="1">
    <citation type="submission" date="2021-03" db="EMBL/GenBank/DDBJ databases">
        <title>Acanthopleuribacteraceae sp. M133.</title>
        <authorList>
            <person name="Wang G."/>
        </authorList>
    </citation>
    <scope>NUCLEOTIDE SEQUENCE</scope>
    <source>
        <strain evidence="2">M133</strain>
    </source>
</reference>
<gene>
    <name evidence="2" type="ORF">J3U87_02440</name>
</gene>
<evidence type="ECO:0000256" key="1">
    <source>
        <dbReference type="SAM" id="Phobius"/>
    </source>
</evidence>
<protein>
    <submittedName>
        <fullName evidence="2">DUF2723 domain-containing protein</fullName>
    </submittedName>
</protein>
<dbReference type="PANTHER" id="PTHR16214">
    <property type="entry name" value="TRANSMEMBRANE PROTEIN 260"/>
    <property type="match status" value="1"/>
</dbReference>
<proteinExistence type="predicted"/>
<dbReference type="Pfam" id="PF11028">
    <property type="entry name" value="TMEM260-like"/>
    <property type="match status" value="1"/>
</dbReference>
<dbReference type="PANTHER" id="PTHR16214:SF3">
    <property type="entry name" value="TRANSMEMBRANE PROTEIN 260"/>
    <property type="match status" value="1"/>
</dbReference>
<dbReference type="SUPFAM" id="SSF48452">
    <property type="entry name" value="TPR-like"/>
    <property type="match status" value="1"/>
</dbReference>
<feature type="transmembrane region" description="Helical" evidence="1">
    <location>
        <begin position="313"/>
        <end position="331"/>
    </location>
</feature>
<organism evidence="2 3">
    <name type="scientific">Sulfidibacter corallicola</name>
    <dbReference type="NCBI Taxonomy" id="2818388"/>
    <lineage>
        <taxon>Bacteria</taxon>
        <taxon>Pseudomonadati</taxon>
        <taxon>Acidobacteriota</taxon>
        <taxon>Holophagae</taxon>
        <taxon>Acanthopleuribacterales</taxon>
        <taxon>Acanthopleuribacteraceae</taxon>
        <taxon>Sulfidibacter</taxon>
    </lineage>
</organism>
<feature type="transmembrane region" description="Helical" evidence="1">
    <location>
        <begin position="215"/>
        <end position="233"/>
    </location>
</feature>
<dbReference type="InterPro" id="IPR052724">
    <property type="entry name" value="GT117_domain-containing"/>
</dbReference>
<feature type="transmembrane region" description="Helical" evidence="1">
    <location>
        <begin position="147"/>
        <end position="164"/>
    </location>
</feature>
<keyword evidence="1" id="KW-0472">Membrane</keyword>
<evidence type="ECO:0000313" key="2">
    <source>
        <dbReference type="EMBL" id="QTD51302.1"/>
    </source>
</evidence>
<accession>A0A8A4TQE0</accession>
<keyword evidence="1" id="KW-1133">Transmembrane helix</keyword>
<dbReference type="InterPro" id="IPR021280">
    <property type="entry name" value="TMEM260-like"/>
</dbReference>
<feature type="transmembrane region" description="Helical" evidence="1">
    <location>
        <begin position="122"/>
        <end position="141"/>
    </location>
</feature>
<feature type="transmembrane region" description="Helical" evidence="1">
    <location>
        <begin position="20"/>
        <end position="38"/>
    </location>
</feature>
<dbReference type="AlphaFoldDB" id="A0A8A4TQE0"/>